<evidence type="ECO:0000256" key="5">
    <source>
        <dbReference type="ARBA" id="ARBA00022741"/>
    </source>
</evidence>
<dbReference type="EMBL" id="WNWS01000113">
    <property type="protein sequence ID" value="KAE9979768.1"/>
    <property type="molecule type" value="Genomic_DNA"/>
</dbReference>
<dbReference type="SMART" id="SM00175">
    <property type="entry name" value="RAB"/>
    <property type="match status" value="1"/>
</dbReference>
<evidence type="ECO:0000256" key="6">
    <source>
        <dbReference type="ARBA" id="ARBA00023134"/>
    </source>
</evidence>
<evidence type="ECO:0000256" key="9">
    <source>
        <dbReference type="ARBA" id="ARBA00023289"/>
    </source>
</evidence>
<keyword evidence="6" id="KW-0342">GTP-binding</keyword>
<dbReference type="NCBIfam" id="TIGR00231">
    <property type="entry name" value="small_GTP"/>
    <property type="match status" value="1"/>
</dbReference>
<dbReference type="Pfam" id="PF17111">
    <property type="entry name" value="PigL_N"/>
    <property type="match status" value="1"/>
</dbReference>
<dbReference type="InterPro" id="IPR001806">
    <property type="entry name" value="Small_GTPase"/>
</dbReference>
<keyword evidence="7" id="KW-0472">Membrane</keyword>
<dbReference type="Pfam" id="PF00071">
    <property type="entry name" value="Ras"/>
    <property type="match status" value="1"/>
</dbReference>
<evidence type="ECO:0000313" key="12">
    <source>
        <dbReference type="EMBL" id="KAE9979768.1"/>
    </source>
</evidence>
<dbReference type="GO" id="GO:0007264">
    <property type="term" value="P:small GTPase-mediated signal transduction"/>
    <property type="evidence" value="ECO:0007669"/>
    <property type="project" value="InterPro"/>
</dbReference>
<comment type="subcellular location">
    <subcellularLocation>
        <location evidence="1">Cell membrane</location>
        <topology evidence="1">Lipid-anchor</topology>
        <orientation evidence="1">Cytoplasmic side</orientation>
    </subcellularLocation>
</comment>
<feature type="region of interest" description="Disordered" evidence="10">
    <location>
        <begin position="269"/>
        <end position="324"/>
    </location>
</feature>
<dbReference type="GO" id="GO:0003924">
    <property type="term" value="F:GTPase activity"/>
    <property type="evidence" value="ECO:0007669"/>
    <property type="project" value="InterPro"/>
</dbReference>
<organism evidence="12 13">
    <name type="scientific">Venturia inaequalis</name>
    <name type="common">Apple scab fungus</name>
    <dbReference type="NCBI Taxonomy" id="5025"/>
    <lineage>
        <taxon>Eukaryota</taxon>
        <taxon>Fungi</taxon>
        <taxon>Dikarya</taxon>
        <taxon>Ascomycota</taxon>
        <taxon>Pezizomycotina</taxon>
        <taxon>Dothideomycetes</taxon>
        <taxon>Pleosporomycetidae</taxon>
        <taxon>Venturiales</taxon>
        <taxon>Venturiaceae</taxon>
        <taxon>Venturia</taxon>
    </lineage>
</organism>
<feature type="domain" description="Azaphilone pigments biosynthesis cluster protein L N-terminal" evidence="11">
    <location>
        <begin position="1"/>
        <end position="179"/>
    </location>
</feature>
<dbReference type="SMART" id="SM00173">
    <property type="entry name" value="RAS"/>
    <property type="match status" value="1"/>
</dbReference>
<evidence type="ECO:0000256" key="7">
    <source>
        <dbReference type="ARBA" id="ARBA00023136"/>
    </source>
</evidence>
<comment type="caution">
    <text evidence="12">The sequence shown here is derived from an EMBL/GenBank/DDBJ whole genome shotgun (WGS) entry which is preliminary data.</text>
</comment>
<keyword evidence="4" id="KW-0488">Methylation</keyword>
<dbReference type="GO" id="GO:0005886">
    <property type="term" value="C:plasma membrane"/>
    <property type="evidence" value="ECO:0007669"/>
    <property type="project" value="UniProtKB-SubCell"/>
</dbReference>
<dbReference type="InterPro" id="IPR027417">
    <property type="entry name" value="P-loop_NTPase"/>
</dbReference>
<dbReference type="PRINTS" id="PR00449">
    <property type="entry name" value="RASTRNSFRMNG"/>
</dbReference>
<dbReference type="PANTHER" id="PTHR24072">
    <property type="entry name" value="RHO FAMILY GTPASE"/>
    <property type="match status" value="1"/>
</dbReference>
<keyword evidence="8" id="KW-0449">Lipoprotein</keyword>
<dbReference type="AlphaFoldDB" id="A0A8H3V238"/>
<dbReference type="PROSITE" id="PS51420">
    <property type="entry name" value="RHO"/>
    <property type="match status" value="1"/>
</dbReference>
<dbReference type="FunFam" id="3.40.50.300:FF:000983">
    <property type="entry name" value="Rho family GTPase"/>
    <property type="match status" value="1"/>
</dbReference>
<proteinExistence type="inferred from homology"/>
<evidence type="ECO:0000256" key="1">
    <source>
        <dbReference type="ARBA" id="ARBA00004342"/>
    </source>
</evidence>
<comment type="similarity">
    <text evidence="2">Belongs to the small GTPase superfamily. Rho family.</text>
</comment>
<dbReference type="InterPro" id="IPR003578">
    <property type="entry name" value="Small_GTPase_Rho"/>
</dbReference>
<keyword evidence="3" id="KW-1003">Cell membrane</keyword>
<dbReference type="InterPro" id="IPR031348">
    <property type="entry name" value="PigL_N"/>
</dbReference>
<evidence type="ECO:0000256" key="8">
    <source>
        <dbReference type="ARBA" id="ARBA00023288"/>
    </source>
</evidence>
<evidence type="ECO:0000256" key="2">
    <source>
        <dbReference type="ARBA" id="ARBA00010142"/>
    </source>
</evidence>
<name>A0A8H3V238_VENIN</name>
<dbReference type="InterPro" id="IPR005225">
    <property type="entry name" value="Small_GTP-bd"/>
</dbReference>
<dbReference type="PROSITE" id="PS51419">
    <property type="entry name" value="RAB"/>
    <property type="match status" value="1"/>
</dbReference>
<evidence type="ECO:0000259" key="11">
    <source>
        <dbReference type="Pfam" id="PF17111"/>
    </source>
</evidence>
<keyword evidence="9" id="KW-0636">Prenylation</keyword>
<dbReference type="PROSITE" id="PS51421">
    <property type="entry name" value="RAS"/>
    <property type="match status" value="1"/>
</dbReference>
<sequence>MDPLTITAGVVGTLSATLSVGVTLRKFLHGAKGTASIVNAMIADVKALRAVLESMELTFEEMDTERSESGHIGNHWQNLSTSLEDARICLVRLQTMLEDVNKDVKILDTLRRQARFKTATDQLVFYRQEIQTYKDALHLSLHTINFHNQTLLTQDTAKLISTSENLQLDIQRLATNLDVKLVALEAAVQGQQRPDGLLSIDHLKATVTSAATVMSSKTTVVSSAGEDVSDMPDYLSDFGDWFQSESSLTTLQWIYSDVREQPLFSQETSPQMIFPVPPPSHQIRNSSSSATAAAKPAEHSQSGSRNSIAERSKSPISPTSTATDSADGFHIECVSFPDKPLSSDSLTESFSDIPIGQKSRHRSPKLSIASLFRRSKSDETRHGRLKVVPVGDRRLKVVPVGDGATGKTCFLIFFFDDFQVYVPTVFENYVLDVSRGRCKYEIALWDTAGQEDYDRLRPLSYPDTDVVLICFAIDNPDSLVNVQEKWILEIRRFLPKTPIILVGLKSDLRNDVSTIGELLKTGQKPVTTVQGESTRRQIGAVKYLECSARTSEGCKDVVEAVIVSVLEQEERQGLEKKWLAFPQQMKDFDPDS</sequence>
<gene>
    <name evidence="12" type="ORF">EG328_000706</name>
</gene>
<evidence type="ECO:0000256" key="3">
    <source>
        <dbReference type="ARBA" id="ARBA00022475"/>
    </source>
</evidence>
<keyword evidence="5" id="KW-0547">Nucleotide-binding</keyword>
<protein>
    <recommendedName>
        <fullName evidence="11">Azaphilone pigments biosynthesis cluster protein L N-terminal domain-containing protein</fullName>
    </recommendedName>
</protein>
<dbReference type="SUPFAM" id="SSF52540">
    <property type="entry name" value="P-loop containing nucleoside triphosphate hydrolases"/>
    <property type="match status" value="1"/>
</dbReference>
<feature type="compositionally biased region" description="Polar residues" evidence="10">
    <location>
        <begin position="314"/>
        <end position="324"/>
    </location>
</feature>
<dbReference type="Proteomes" id="UP000447873">
    <property type="component" value="Unassembled WGS sequence"/>
</dbReference>
<accession>A0A8H3V238</accession>
<evidence type="ECO:0000256" key="10">
    <source>
        <dbReference type="SAM" id="MobiDB-lite"/>
    </source>
</evidence>
<dbReference type="Gene3D" id="3.40.50.300">
    <property type="entry name" value="P-loop containing nucleotide triphosphate hydrolases"/>
    <property type="match status" value="1"/>
</dbReference>
<evidence type="ECO:0000313" key="13">
    <source>
        <dbReference type="Proteomes" id="UP000447873"/>
    </source>
</evidence>
<evidence type="ECO:0000256" key="4">
    <source>
        <dbReference type="ARBA" id="ARBA00022481"/>
    </source>
</evidence>
<reference evidence="12 13" key="1">
    <citation type="submission" date="2018-12" db="EMBL/GenBank/DDBJ databases">
        <title>Venturia inaequalis Genome Resource.</title>
        <authorList>
            <person name="Lichtner F.J."/>
        </authorList>
    </citation>
    <scope>NUCLEOTIDE SEQUENCE [LARGE SCALE GENOMIC DNA]</scope>
    <source>
        <strain evidence="12 13">120213</strain>
    </source>
</reference>
<dbReference type="SMART" id="SM00174">
    <property type="entry name" value="RHO"/>
    <property type="match status" value="1"/>
</dbReference>
<dbReference type="GO" id="GO:0005525">
    <property type="term" value="F:GTP binding"/>
    <property type="evidence" value="ECO:0007669"/>
    <property type="project" value="UniProtKB-KW"/>
</dbReference>